<accession>A0A4R8M6N8</accession>
<evidence type="ECO:0000313" key="1">
    <source>
        <dbReference type="EMBL" id="TDY61043.1"/>
    </source>
</evidence>
<evidence type="ECO:0000313" key="2">
    <source>
        <dbReference type="Proteomes" id="UP000294824"/>
    </source>
</evidence>
<reference evidence="1 2" key="1">
    <citation type="submission" date="2019-03" db="EMBL/GenBank/DDBJ databases">
        <title>Genomic Encyclopedia of Type Strains, Phase III (KMG-III): the genomes of soil and plant-associated and newly described type strains.</title>
        <authorList>
            <person name="Whitman W."/>
        </authorList>
    </citation>
    <scope>NUCLEOTIDE SEQUENCE [LARGE SCALE GENOMIC DNA]</scope>
    <source>
        <strain evidence="1 2">CECT 8301</strain>
    </source>
</reference>
<comment type="caution">
    <text evidence="1">The sequence shown here is derived from an EMBL/GenBank/DDBJ whole genome shotgun (WGS) entry which is preliminary data.</text>
</comment>
<dbReference type="AlphaFoldDB" id="A0A4R8M6N8"/>
<gene>
    <name evidence="1" type="ORF">DFQ06_3054</name>
</gene>
<protein>
    <submittedName>
        <fullName evidence="1">Uncharacterized protein</fullName>
    </submittedName>
</protein>
<sequence length="362" mass="42714">MDYHNVYNYHYNRTFYAVKSIFIDEFKKAKGKNRPFLSMANNILRQLNHFRDQKFEARLKEHAVKSYLVFLDRYSYYEGEKSEVISWVLENEALENFSKSSKYPYSSFIEDLAIRECLNEVGRHYGNYYDYYQLIYKHGCYHYFYLKDFVDCSFKGSLEYESMSSEGFDNNQEIVASFKGDDDLQVLENDDYKSQYDIGIKSLIGEFVNGQYLEPLKKPIVEPNNNKEIKTDDLKSEKQINVESLINQFTDNERFLIIHVLYKLINNDVKDEDVDYTNITSANLMKIMRLAGAFDDTSIFSQDSKNNTSYSKVAKGINYYGVSKRLKLLESTILKLQAFKIDILITELERMKTKHLQKLRIS</sequence>
<name>A0A4R8M6N8_9FLAO</name>
<keyword evidence="2" id="KW-1185">Reference proteome</keyword>
<dbReference type="Proteomes" id="UP000294824">
    <property type="component" value="Unassembled WGS sequence"/>
</dbReference>
<dbReference type="RefSeq" id="WP_133968504.1">
    <property type="nucleotide sequence ID" value="NZ_SORL01000010.1"/>
</dbReference>
<dbReference type="EMBL" id="SORL01000010">
    <property type="protein sequence ID" value="TDY61043.1"/>
    <property type="molecule type" value="Genomic_DNA"/>
</dbReference>
<organism evidence="1 2">
    <name type="scientific">Algibacter lectus</name>
    <dbReference type="NCBI Taxonomy" id="221126"/>
    <lineage>
        <taxon>Bacteria</taxon>
        <taxon>Pseudomonadati</taxon>
        <taxon>Bacteroidota</taxon>
        <taxon>Flavobacteriia</taxon>
        <taxon>Flavobacteriales</taxon>
        <taxon>Flavobacteriaceae</taxon>
        <taxon>Algibacter</taxon>
    </lineage>
</organism>
<proteinExistence type="predicted"/>